<proteinExistence type="predicted"/>
<gene>
    <name evidence="1" type="ORF">EZS28_019282</name>
</gene>
<evidence type="ECO:0000313" key="1">
    <source>
        <dbReference type="EMBL" id="KAA6385190.1"/>
    </source>
</evidence>
<comment type="caution">
    <text evidence="1">The sequence shown here is derived from an EMBL/GenBank/DDBJ whole genome shotgun (WGS) entry which is preliminary data.</text>
</comment>
<dbReference type="AlphaFoldDB" id="A0A5J4VRZ7"/>
<name>A0A5J4VRZ7_9EUKA</name>
<dbReference type="EMBL" id="SNRW01005375">
    <property type="protein sequence ID" value="KAA6385190.1"/>
    <property type="molecule type" value="Genomic_DNA"/>
</dbReference>
<protein>
    <submittedName>
        <fullName evidence="1">Uncharacterized protein</fullName>
    </submittedName>
</protein>
<sequence length="116" mass="12496">MIGIEFISSESNISPLEFILIPFTIAGETDPVIFVLKPGDRGDVGSGVVEGETMTYLRDGSGNCVSLDDIFPSAIKGEREGIIKGEIDGLADGDRSPYGWYKVQGKNSQFSFMVQA</sequence>
<accession>A0A5J4VRZ7</accession>
<organism evidence="1 2">
    <name type="scientific">Streblomastix strix</name>
    <dbReference type="NCBI Taxonomy" id="222440"/>
    <lineage>
        <taxon>Eukaryota</taxon>
        <taxon>Metamonada</taxon>
        <taxon>Preaxostyla</taxon>
        <taxon>Oxymonadida</taxon>
        <taxon>Streblomastigidae</taxon>
        <taxon>Streblomastix</taxon>
    </lineage>
</organism>
<reference evidence="1 2" key="1">
    <citation type="submission" date="2019-03" db="EMBL/GenBank/DDBJ databases">
        <title>Single cell metagenomics reveals metabolic interactions within the superorganism composed of flagellate Streblomastix strix and complex community of Bacteroidetes bacteria on its surface.</title>
        <authorList>
            <person name="Treitli S.C."/>
            <person name="Kolisko M."/>
            <person name="Husnik F."/>
            <person name="Keeling P."/>
            <person name="Hampl V."/>
        </authorList>
    </citation>
    <scope>NUCLEOTIDE SEQUENCE [LARGE SCALE GENOMIC DNA]</scope>
    <source>
        <strain evidence="1">ST1C</strain>
    </source>
</reference>
<dbReference type="Proteomes" id="UP000324800">
    <property type="component" value="Unassembled WGS sequence"/>
</dbReference>
<evidence type="ECO:0000313" key="2">
    <source>
        <dbReference type="Proteomes" id="UP000324800"/>
    </source>
</evidence>